<dbReference type="InterPro" id="IPR004367">
    <property type="entry name" value="Cyclin_C-dom"/>
</dbReference>
<reference evidence="8 9" key="1">
    <citation type="journal article" date="2015" name="Plant Cell">
        <title>Oil accumulation by the oleaginous diatom Fistulifera solaris as revealed by the genome and transcriptome.</title>
        <authorList>
            <person name="Tanaka T."/>
            <person name="Maeda Y."/>
            <person name="Veluchamy A."/>
            <person name="Tanaka M."/>
            <person name="Abida H."/>
            <person name="Marechal E."/>
            <person name="Bowler C."/>
            <person name="Muto M."/>
            <person name="Sunaga Y."/>
            <person name="Tanaka M."/>
            <person name="Yoshino T."/>
            <person name="Taniguchi T."/>
            <person name="Fukuda Y."/>
            <person name="Nemoto M."/>
            <person name="Matsumoto M."/>
            <person name="Wong P.S."/>
            <person name="Aburatani S."/>
            <person name="Fujibuchi W."/>
        </authorList>
    </citation>
    <scope>NUCLEOTIDE SEQUENCE [LARGE SCALE GENOMIC DNA]</scope>
    <source>
        <strain evidence="8 9">JPCC DA0580</strain>
    </source>
</reference>
<evidence type="ECO:0000256" key="4">
    <source>
        <dbReference type="RuleBase" id="RU000383"/>
    </source>
</evidence>
<dbReference type="Proteomes" id="UP000198406">
    <property type="component" value="Unassembled WGS sequence"/>
</dbReference>
<evidence type="ECO:0000256" key="5">
    <source>
        <dbReference type="SAM" id="MobiDB-lite"/>
    </source>
</evidence>
<dbReference type="GO" id="GO:0051301">
    <property type="term" value="P:cell division"/>
    <property type="evidence" value="ECO:0007669"/>
    <property type="project" value="UniProtKB-KW"/>
</dbReference>
<dbReference type="InterPro" id="IPR039361">
    <property type="entry name" value="Cyclin"/>
</dbReference>
<feature type="compositionally biased region" description="Basic and acidic residues" evidence="5">
    <location>
        <begin position="36"/>
        <end position="45"/>
    </location>
</feature>
<dbReference type="SUPFAM" id="SSF47954">
    <property type="entry name" value="Cyclin-like"/>
    <property type="match status" value="2"/>
</dbReference>
<sequence>MESARSADVPRKRPRRDGAKRARAALGDVSNASDNARNRHSDMPMKVRRSSRLAGLDELKMETDGISHFHEILSNELAKNPIKEPKLKRRRVETRRSNVSSIFGDETDHHTTTFDMNVSSPFDCSKYTLGFSRHDKSTKGDVLQAPEYVCDIFQRLFKIESKVLETASRLDPSMDNQAELNPTMRMIVIDWLVEVHAKFRLDPATLHLCVHIFDRFLSVQQVSRGRVQLVAVTSLLLASKYEDIYPPQIKDCVYVTDRAYSREDILEMESEILAKLNFKISEPTGYPFLRRFLFISKATPLMETAAHYYMDRMLQEPDYLKHRPSLFAASAVCLAINNEDIRSSDGLECKPGIPVLLLEYTGFTAEEIMDVSSLIVKKLSKSVVLASKRQLYAVKEKYSHPDYMSIAVDIDSPEIASLSDRQGKKRN</sequence>
<dbReference type="InterPro" id="IPR006671">
    <property type="entry name" value="Cyclin_N"/>
</dbReference>
<evidence type="ECO:0000256" key="1">
    <source>
        <dbReference type="ARBA" id="ARBA00022618"/>
    </source>
</evidence>
<evidence type="ECO:0000313" key="8">
    <source>
        <dbReference type="EMBL" id="GAX26885.1"/>
    </source>
</evidence>
<dbReference type="PROSITE" id="PS00292">
    <property type="entry name" value="CYCLINS"/>
    <property type="match status" value="1"/>
</dbReference>
<dbReference type="Gene3D" id="1.10.472.10">
    <property type="entry name" value="Cyclin-like"/>
    <property type="match status" value="2"/>
</dbReference>
<protein>
    <submittedName>
        <fullName evidence="8">Cyclin A</fullName>
    </submittedName>
</protein>
<evidence type="ECO:0000256" key="3">
    <source>
        <dbReference type="ARBA" id="ARBA00023306"/>
    </source>
</evidence>
<dbReference type="InterPro" id="IPR013763">
    <property type="entry name" value="Cyclin-like_dom"/>
</dbReference>
<dbReference type="InterPro" id="IPR036915">
    <property type="entry name" value="Cyclin-like_sf"/>
</dbReference>
<comment type="similarity">
    <text evidence="4">Belongs to the cyclin family.</text>
</comment>
<dbReference type="FunFam" id="1.10.472.10:FF:000001">
    <property type="entry name" value="G2/mitotic-specific cyclin"/>
    <property type="match status" value="1"/>
</dbReference>
<keyword evidence="2 4" id="KW-0195">Cyclin</keyword>
<feature type="domain" description="Cyclin-like" evidence="6">
    <location>
        <begin position="287"/>
        <end position="377"/>
    </location>
</feature>
<feature type="region of interest" description="Disordered" evidence="5">
    <location>
        <begin position="1"/>
        <end position="46"/>
    </location>
</feature>
<dbReference type="InterPro" id="IPR048258">
    <property type="entry name" value="Cyclins_cyclin-box"/>
</dbReference>
<name>A0A1Z5KL78_FISSO</name>
<dbReference type="SMART" id="SM01332">
    <property type="entry name" value="Cyclin_C"/>
    <property type="match status" value="1"/>
</dbReference>
<dbReference type="PANTHER" id="PTHR10177">
    <property type="entry name" value="CYCLINS"/>
    <property type="match status" value="1"/>
</dbReference>
<dbReference type="OrthoDB" id="5590282at2759"/>
<keyword evidence="1" id="KW-0132">Cell division</keyword>
<dbReference type="SMART" id="SM00385">
    <property type="entry name" value="CYCLIN"/>
    <property type="match status" value="2"/>
</dbReference>
<dbReference type="AlphaFoldDB" id="A0A1Z5KL78"/>
<keyword evidence="9" id="KW-1185">Reference proteome</keyword>
<dbReference type="Pfam" id="PF02984">
    <property type="entry name" value="Cyclin_C"/>
    <property type="match status" value="1"/>
</dbReference>
<dbReference type="Pfam" id="PF00134">
    <property type="entry name" value="Cyclin_N"/>
    <property type="match status" value="1"/>
</dbReference>
<evidence type="ECO:0000313" key="9">
    <source>
        <dbReference type="Proteomes" id="UP000198406"/>
    </source>
</evidence>
<feature type="domain" description="Cyclin-like" evidence="6">
    <location>
        <begin position="190"/>
        <end position="274"/>
    </location>
</feature>
<gene>
    <name evidence="8" type="ORF">FisN_9Lh179</name>
</gene>
<accession>A0A1Z5KL78</accession>
<evidence type="ECO:0000259" key="7">
    <source>
        <dbReference type="SMART" id="SM01332"/>
    </source>
</evidence>
<keyword evidence="3" id="KW-0131">Cell cycle</keyword>
<feature type="compositionally biased region" description="Basic and acidic residues" evidence="5">
    <location>
        <begin position="8"/>
        <end position="20"/>
    </location>
</feature>
<comment type="caution">
    <text evidence="8">The sequence shown here is derived from an EMBL/GenBank/DDBJ whole genome shotgun (WGS) entry which is preliminary data.</text>
</comment>
<dbReference type="InParanoid" id="A0A1Z5KL78"/>
<evidence type="ECO:0000256" key="2">
    <source>
        <dbReference type="ARBA" id="ARBA00023127"/>
    </source>
</evidence>
<dbReference type="CDD" id="cd20507">
    <property type="entry name" value="CYCLIN_CCNB1-like_rpt1"/>
    <property type="match status" value="1"/>
</dbReference>
<dbReference type="EMBL" id="BDSP01000252">
    <property type="protein sequence ID" value="GAX26885.1"/>
    <property type="molecule type" value="Genomic_DNA"/>
</dbReference>
<organism evidence="8 9">
    <name type="scientific">Fistulifera solaris</name>
    <name type="common">Oleaginous diatom</name>
    <dbReference type="NCBI Taxonomy" id="1519565"/>
    <lineage>
        <taxon>Eukaryota</taxon>
        <taxon>Sar</taxon>
        <taxon>Stramenopiles</taxon>
        <taxon>Ochrophyta</taxon>
        <taxon>Bacillariophyta</taxon>
        <taxon>Bacillariophyceae</taxon>
        <taxon>Bacillariophycidae</taxon>
        <taxon>Naviculales</taxon>
        <taxon>Naviculaceae</taxon>
        <taxon>Fistulifera</taxon>
    </lineage>
</organism>
<feature type="domain" description="Cyclin C-terminal" evidence="7">
    <location>
        <begin position="283"/>
        <end position="414"/>
    </location>
</feature>
<proteinExistence type="inferred from homology"/>
<evidence type="ECO:0000259" key="6">
    <source>
        <dbReference type="SMART" id="SM00385"/>
    </source>
</evidence>